<proteinExistence type="predicted"/>
<evidence type="ECO:0000256" key="1">
    <source>
        <dbReference type="SAM" id="MobiDB-lite"/>
    </source>
</evidence>
<sequence length="102" mass="11267">QGNNDPRIAGLYRYRADRSSGGCAGHEIVHPIPTDDFGARGVSRHAPREESRQTTAGSRFKAGQLRERSAACCWGRRCGGRTRKEYRLHLLRIGMPGCASLN</sequence>
<gene>
    <name evidence="2" type="ORF">TNCT_665381</name>
</gene>
<feature type="region of interest" description="Disordered" evidence="1">
    <location>
        <begin position="34"/>
        <end position="61"/>
    </location>
</feature>
<name>A0A8X6HQI6_TRICU</name>
<dbReference type="Proteomes" id="UP000887116">
    <property type="component" value="Unassembled WGS sequence"/>
</dbReference>
<evidence type="ECO:0000313" key="2">
    <source>
        <dbReference type="EMBL" id="GFR07654.1"/>
    </source>
</evidence>
<keyword evidence="3" id="KW-1185">Reference proteome</keyword>
<evidence type="ECO:0000313" key="3">
    <source>
        <dbReference type="Proteomes" id="UP000887116"/>
    </source>
</evidence>
<reference evidence="2" key="1">
    <citation type="submission" date="2020-07" db="EMBL/GenBank/DDBJ databases">
        <title>Multicomponent nature underlies the extraordinary mechanical properties of spider dragline silk.</title>
        <authorList>
            <person name="Kono N."/>
            <person name="Nakamura H."/>
            <person name="Mori M."/>
            <person name="Yoshida Y."/>
            <person name="Ohtoshi R."/>
            <person name="Malay A.D."/>
            <person name="Moran D.A.P."/>
            <person name="Tomita M."/>
            <person name="Numata K."/>
            <person name="Arakawa K."/>
        </authorList>
    </citation>
    <scope>NUCLEOTIDE SEQUENCE</scope>
</reference>
<dbReference type="EMBL" id="BMAO01016321">
    <property type="protein sequence ID" value="GFR07654.1"/>
    <property type="molecule type" value="Genomic_DNA"/>
</dbReference>
<protein>
    <submittedName>
        <fullName evidence="2">Uncharacterized protein</fullName>
    </submittedName>
</protein>
<comment type="caution">
    <text evidence="2">The sequence shown here is derived from an EMBL/GenBank/DDBJ whole genome shotgun (WGS) entry which is preliminary data.</text>
</comment>
<dbReference type="AlphaFoldDB" id="A0A8X6HQI6"/>
<organism evidence="2 3">
    <name type="scientific">Trichonephila clavata</name>
    <name type="common">Joro spider</name>
    <name type="synonym">Nephila clavata</name>
    <dbReference type="NCBI Taxonomy" id="2740835"/>
    <lineage>
        <taxon>Eukaryota</taxon>
        <taxon>Metazoa</taxon>
        <taxon>Ecdysozoa</taxon>
        <taxon>Arthropoda</taxon>
        <taxon>Chelicerata</taxon>
        <taxon>Arachnida</taxon>
        <taxon>Araneae</taxon>
        <taxon>Araneomorphae</taxon>
        <taxon>Entelegynae</taxon>
        <taxon>Araneoidea</taxon>
        <taxon>Nephilidae</taxon>
        <taxon>Trichonephila</taxon>
    </lineage>
</organism>
<feature type="non-terminal residue" evidence="2">
    <location>
        <position position="1"/>
    </location>
</feature>
<accession>A0A8X6HQI6</accession>